<sequence length="68" mass="7736">MKSVCGDDKRHTRLSLSAQGDAVLEQATVRRRQVIAEATVDWDDHDVTKLAELLHRLSFSIDERFVQA</sequence>
<organism evidence="1 2">
    <name type="scientific">Brevibacterium yomogidense</name>
    <dbReference type="NCBI Taxonomy" id="946573"/>
    <lineage>
        <taxon>Bacteria</taxon>
        <taxon>Bacillati</taxon>
        <taxon>Actinomycetota</taxon>
        <taxon>Actinomycetes</taxon>
        <taxon>Micrococcales</taxon>
        <taxon>Brevibacteriaceae</taxon>
        <taxon>Brevibacterium</taxon>
    </lineage>
</organism>
<keyword evidence="2" id="KW-1185">Reference proteome</keyword>
<evidence type="ECO:0000313" key="2">
    <source>
        <dbReference type="Proteomes" id="UP000196581"/>
    </source>
</evidence>
<proteinExistence type="predicted"/>
<dbReference type="SUPFAM" id="SSF46785">
    <property type="entry name" value="Winged helix' DNA-binding domain"/>
    <property type="match status" value="1"/>
</dbReference>
<dbReference type="Gene3D" id="1.10.10.10">
    <property type="entry name" value="Winged helix-like DNA-binding domain superfamily/Winged helix DNA-binding domain"/>
    <property type="match status" value="1"/>
</dbReference>
<accession>A0A1X6XJC6</accession>
<dbReference type="EMBL" id="FWFF01000017">
    <property type="protein sequence ID" value="SLM99240.1"/>
    <property type="molecule type" value="Genomic_DNA"/>
</dbReference>
<evidence type="ECO:0008006" key="3">
    <source>
        <dbReference type="Google" id="ProtNLM"/>
    </source>
</evidence>
<protein>
    <recommendedName>
        <fullName evidence="3">Transcriptional regulator, MarR family</fullName>
    </recommendedName>
</protein>
<name>A0A1X6XJC6_9MICO</name>
<evidence type="ECO:0000313" key="1">
    <source>
        <dbReference type="EMBL" id="SLM99240.1"/>
    </source>
</evidence>
<reference evidence="2" key="1">
    <citation type="submission" date="2017-02" db="EMBL/GenBank/DDBJ databases">
        <authorList>
            <person name="Dridi B."/>
        </authorList>
    </citation>
    <scope>NUCLEOTIDE SEQUENCE [LARGE SCALE GENOMIC DNA]</scope>
    <source>
        <strain evidence="2">B Co 03.10</strain>
    </source>
</reference>
<dbReference type="AlphaFoldDB" id="A0A1X6XJC6"/>
<dbReference type="InterPro" id="IPR036388">
    <property type="entry name" value="WH-like_DNA-bd_sf"/>
</dbReference>
<gene>
    <name evidence="1" type="ORF">FM105_10640</name>
</gene>
<dbReference type="Proteomes" id="UP000196581">
    <property type="component" value="Unassembled WGS sequence"/>
</dbReference>
<dbReference type="InterPro" id="IPR036390">
    <property type="entry name" value="WH_DNA-bd_sf"/>
</dbReference>